<evidence type="ECO:0000313" key="3">
    <source>
        <dbReference type="Proteomes" id="UP000800303"/>
    </source>
</evidence>
<accession>A0ABX0EZ92</accession>
<dbReference type="EMBL" id="JAAFGS010000001">
    <property type="protein sequence ID" value="NGZ74062.1"/>
    <property type="molecule type" value="Genomic_DNA"/>
</dbReference>
<evidence type="ECO:0008006" key="4">
    <source>
        <dbReference type="Google" id="ProtNLM"/>
    </source>
</evidence>
<feature type="signal peptide" evidence="1">
    <location>
        <begin position="1"/>
        <end position="27"/>
    </location>
</feature>
<evidence type="ECO:0000256" key="1">
    <source>
        <dbReference type="SAM" id="SignalP"/>
    </source>
</evidence>
<comment type="caution">
    <text evidence="2">The sequence shown here is derived from an EMBL/GenBank/DDBJ whole genome shotgun (WGS) entry which is preliminary data.</text>
</comment>
<reference evidence="2 3" key="1">
    <citation type="submission" date="2020-01" db="EMBL/GenBank/DDBJ databases">
        <title>Polyphasic characterisation and genomic insights into a novel alkali tolerant bacterium VR-M41.</title>
        <authorList>
            <person name="Vemuluri V.R."/>
        </authorList>
    </citation>
    <scope>NUCLEOTIDE SEQUENCE [LARGE SCALE GENOMIC DNA]</scope>
    <source>
        <strain evidence="2 3">VR-M41</strain>
    </source>
</reference>
<keyword evidence="1" id="KW-0732">Signal</keyword>
<dbReference type="RefSeq" id="WP_166271983.1">
    <property type="nucleotide sequence ID" value="NZ_JAAFGS010000001.1"/>
</dbReference>
<keyword evidence="3" id="KW-1185">Reference proteome</keyword>
<feature type="chain" id="PRO_5045224312" description="DUF3829 domain-containing protein" evidence="1">
    <location>
        <begin position="28"/>
        <end position="350"/>
    </location>
</feature>
<sequence length="350" mass="38830">MNQAGRKLWKKLPAAALASVFALGAGAASLPFAPSASAEEYAAVSAPNVSDPAKMELIYLVTASMDSQNRFAQTSDHMEYWALQAAQNQALAVVANPAPSSAQLFSARQQMEKAWGDYAYRYVHDKKDVSRIMGRDGSAIYSKYPSSDPSYLTPYEKGVIDMIDKTYDLMDTMGDSNGEAAQAYQYYELETSKLSHLVTPDFDRYRSSLAYSQEKAAESMVVLEQLGIDAKERVDDFNRSVAFLQALLSNGPYERAVYSAALNDVENDRYAIQSSAKLAQEIVRIQKLADTSPRGIRSGEYPASAFGTLNRAINEAKHVLETADSAEEMNYQYQFVLERAEYYFKKSVKP</sequence>
<protein>
    <recommendedName>
        <fullName evidence="4">DUF3829 domain-containing protein</fullName>
    </recommendedName>
</protein>
<dbReference type="Proteomes" id="UP000800303">
    <property type="component" value="Unassembled WGS sequence"/>
</dbReference>
<gene>
    <name evidence="2" type="ORF">GYN08_01955</name>
</gene>
<name>A0ABX0EZ92_9BACL</name>
<proteinExistence type="predicted"/>
<organism evidence="2 3">
    <name type="scientific">Saccharibacillus alkalitolerans</name>
    <dbReference type="NCBI Taxonomy" id="2705290"/>
    <lineage>
        <taxon>Bacteria</taxon>
        <taxon>Bacillati</taxon>
        <taxon>Bacillota</taxon>
        <taxon>Bacilli</taxon>
        <taxon>Bacillales</taxon>
        <taxon>Paenibacillaceae</taxon>
        <taxon>Saccharibacillus</taxon>
    </lineage>
</organism>
<evidence type="ECO:0000313" key="2">
    <source>
        <dbReference type="EMBL" id="NGZ74062.1"/>
    </source>
</evidence>
<dbReference type="Gene3D" id="1.20.1270.90">
    <property type="entry name" value="AF1782-like"/>
    <property type="match status" value="1"/>
</dbReference>